<keyword evidence="1" id="KW-0472">Membrane</keyword>
<gene>
    <name evidence="2" type="ORF">SAMN05421867_109157</name>
</gene>
<proteinExistence type="predicted"/>
<organism evidence="2 3">
    <name type="scientific">Cellulomonas marina</name>
    <dbReference type="NCBI Taxonomy" id="988821"/>
    <lineage>
        <taxon>Bacteria</taxon>
        <taxon>Bacillati</taxon>
        <taxon>Actinomycetota</taxon>
        <taxon>Actinomycetes</taxon>
        <taxon>Micrococcales</taxon>
        <taxon>Cellulomonadaceae</taxon>
        <taxon>Cellulomonas</taxon>
    </lineage>
</organism>
<sequence length="94" mass="10090">MSDKNGTFATPRTVALEAELAATRRQLAETVDELTDRLDPKANATRAVESGRKLVQDAVGSDAPPQDRNRARMVLGGVVGALALVVTIAVRRRH</sequence>
<dbReference type="STRING" id="988821.SAMN05421867_109157"/>
<dbReference type="AlphaFoldDB" id="A0A1I0Z716"/>
<dbReference type="Pfam" id="PF12277">
    <property type="entry name" value="DUF3618"/>
    <property type="match status" value="1"/>
</dbReference>
<evidence type="ECO:0000313" key="2">
    <source>
        <dbReference type="EMBL" id="SFB20053.1"/>
    </source>
</evidence>
<feature type="transmembrane region" description="Helical" evidence="1">
    <location>
        <begin position="71"/>
        <end position="90"/>
    </location>
</feature>
<keyword evidence="1" id="KW-1133">Transmembrane helix</keyword>
<protein>
    <recommendedName>
        <fullName evidence="4">DUF3618 domain-containing protein</fullName>
    </recommendedName>
</protein>
<dbReference type="RefSeq" id="WP_090033181.1">
    <property type="nucleotide sequence ID" value="NZ_BONM01000004.1"/>
</dbReference>
<evidence type="ECO:0008006" key="4">
    <source>
        <dbReference type="Google" id="ProtNLM"/>
    </source>
</evidence>
<dbReference type="Proteomes" id="UP000199012">
    <property type="component" value="Unassembled WGS sequence"/>
</dbReference>
<dbReference type="OrthoDB" id="4829749at2"/>
<accession>A0A1I0Z716</accession>
<reference evidence="2 3" key="1">
    <citation type="submission" date="2016-10" db="EMBL/GenBank/DDBJ databases">
        <authorList>
            <person name="de Groot N.N."/>
        </authorList>
    </citation>
    <scope>NUCLEOTIDE SEQUENCE [LARGE SCALE GENOMIC DNA]</scope>
    <source>
        <strain evidence="2 3">CGMCC 4.6945</strain>
    </source>
</reference>
<keyword evidence="3" id="KW-1185">Reference proteome</keyword>
<keyword evidence="1" id="KW-0812">Transmembrane</keyword>
<name>A0A1I0Z716_9CELL</name>
<evidence type="ECO:0000313" key="3">
    <source>
        <dbReference type="Proteomes" id="UP000199012"/>
    </source>
</evidence>
<evidence type="ECO:0000256" key="1">
    <source>
        <dbReference type="SAM" id="Phobius"/>
    </source>
</evidence>
<dbReference type="InterPro" id="IPR022062">
    <property type="entry name" value="DUF3618"/>
</dbReference>
<dbReference type="EMBL" id="FOKA01000009">
    <property type="protein sequence ID" value="SFB20053.1"/>
    <property type="molecule type" value="Genomic_DNA"/>
</dbReference>